<organism evidence="2 3">
    <name type="scientific">Lactiplantibacillus brownii</name>
    <dbReference type="NCBI Taxonomy" id="3069269"/>
    <lineage>
        <taxon>Bacteria</taxon>
        <taxon>Bacillati</taxon>
        <taxon>Bacillota</taxon>
        <taxon>Bacilli</taxon>
        <taxon>Lactobacillales</taxon>
        <taxon>Lactobacillaceae</taxon>
        <taxon>Lactiplantibacillus</taxon>
    </lineage>
</organism>
<feature type="transmembrane region" description="Helical" evidence="1">
    <location>
        <begin position="82"/>
        <end position="112"/>
    </location>
</feature>
<evidence type="ECO:0000313" key="2">
    <source>
        <dbReference type="EMBL" id="MDQ7936244.1"/>
    </source>
</evidence>
<dbReference type="PANTHER" id="PTHR43471">
    <property type="entry name" value="ABC TRANSPORTER PERMEASE"/>
    <property type="match status" value="1"/>
</dbReference>
<gene>
    <name evidence="2" type="ORF">RA086_01085</name>
</gene>
<accession>A0ABU1A5I6</accession>
<protein>
    <submittedName>
        <fullName evidence="2">ABC transporter permease subunit</fullName>
    </submittedName>
</protein>
<keyword evidence="3" id="KW-1185">Reference proteome</keyword>
<reference evidence="2 3" key="1">
    <citation type="journal article" date="2023" name="Int. J. Syst. Evol. Microbiol.">
        <title>Lactiplantibacillus brownii sp. nov., a novel psychrotolerant species isolated from sauerkraut.</title>
        <authorList>
            <person name="Heng Y.C."/>
            <person name="Silvaraju S."/>
            <person name="Lee J.K.Y."/>
            <person name="Kittelmann S."/>
        </authorList>
    </citation>
    <scope>NUCLEOTIDE SEQUENCE [LARGE SCALE GENOMIC DNA]</scope>
    <source>
        <strain evidence="2 3">WILCCON 0030</strain>
    </source>
</reference>
<feature type="transmembrane region" description="Helical" evidence="1">
    <location>
        <begin position="212"/>
        <end position="232"/>
    </location>
</feature>
<proteinExistence type="predicted"/>
<feature type="transmembrane region" description="Helical" evidence="1">
    <location>
        <begin position="238"/>
        <end position="258"/>
    </location>
</feature>
<feature type="transmembrane region" description="Helical" evidence="1">
    <location>
        <begin position="23"/>
        <end position="45"/>
    </location>
</feature>
<keyword evidence="1" id="KW-0472">Membrane</keyword>
<name>A0ABU1A5I6_9LACO</name>
<feature type="transmembrane region" description="Helical" evidence="1">
    <location>
        <begin position="133"/>
        <end position="157"/>
    </location>
</feature>
<feature type="transmembrane region" description="Helical" evidence="1">
    <location>
        <begin position="177"/>
        <end position="200"/>
    </location>
</feature>
<dbReference type="RefSeq" id="WP_308702083.1">
    <property type="nucleotide sequence ID" value="NZ_AP027463.1"/>
</dbReference>
<evidence type="ECO:0000313" key="3">
    <source>
        <dbReference type="Proteomes" id="UP001227831"/>
    </source>
</evidence>
<dbReference type="EMBL" id="JAVCWF010000001">
    <property type="protein sequence ID" value="MDQ7936244.1"/>
    <property type="molecule type" value="Genomic_DNA"/>
</dbReference>
<evidence type="ECO:0000256" key="1">
    <source>
        <dbReference type="SAM" id="Phobius"/>
    </source>
</evidence>
<dbReference type="PANTHER" id="PTHR43471:SF1">
    <property type="entry name" value="ABC TRANSPORTER PERMEASE PROTEIN NOSY-RELATED"/>
    <property type="match status" value="1"/>
</dbReference>
<keyword evidence="1" id="KW-0812">Transmembrane</keyword>
<comment type="caution">
    <text evidence="2">The sequence shown here is derived from an EMBL/GenBank/DDBJ whole genome shotgun (WGS) entry which is preliminary data.</text>
</comment>
<dbReference type="Proteomes" id="UP001227831">
    <property type="component" value="Unassembled WGS sequence"/>
</dbReference>
<keyword evidence="1" id="KW-1133">Transmembrane helix</keyword>
<sequence length="270" mass="29490">MINLGRVKTLVKKDLLGIKNDKVTLLPLCLLPLVFSLILPTILLLGGEKSTVINDIGGVSSFMTNLNTTIIPHNIPSEYVEIYAILMYFFIPIFALIPVMLATVIASSSFVGEKENKTIEGLLYTPLTNSELVLGKILAAAIPAMLATWVSILIYGILLDTLGLNVFKTMIFPNVTWILVALFLDPCIVFLAIALVIFVAQRVKTSKAAQSVAMILILPIIVGVISQASGAVLLGIRAVLIVTVLLLLIDLFIFVVVVKRFNREKYILKI</sequence>
<dbReference type="Pfam" id="PF12679">
    <property type="entry name" value="ABC2_membrane_2"/>
    <property type="match status" value="1"/>
</dbReference>